<evidence type="ECO:0000256" key="12">
    <source>
        <dbReference type="ARBA" id="ARBA00022989"/>
    </source>
</evidence>
<dbReference type="NCBIfam" id="TIGR01494">
    <property type="entry name" value="ATPase_P-type"/>
    <property type="match status" value="2"/>
</dbReference>
<dbReference type="InterPro" id="IPR023299">
    <property type="entry name" value="ATPase_P-typ_cyto_dom_N"/>
</dbReference>
<evidence type="ECO:0000256" key="6">
    <source>
        <dbReference type="ARBA" id="ARBA00022692"/>
    </source>
</evidence>
<dbReference type="InterPro" id="IPR001757">
    <property type="entry name" value="P_typ_ATPase"/>
</dbReference>
<evidence type="ECO:0000256" key="8">
    <source>
        <dbReference type="ARBA" id="ARBA00022741"/>
    </source>
</evidence>
<evidence type="ECO:0000256" key="2">
    <source>
        <dbReference type="ARBA" id="ARBA00005675"/>
    </source>
</evidence>
<dbReference type="PRINTS" id="PR00119">
    <property type="entry name" value="CATATPASE"/>
</dbReference>
<dbReference type="FunFam" id="3.40.50.1000:FF:000028">
    <property type="entry name" value="Calcium-transporting P-type ATPase, putative"/>
    <property type="match status" value="1"/>
</dbReference>
<protein>
    <recommendedName>
        <fullName evidence="3">P-type Ca(2+) transporter</fullName>
        <ecNumber evidence="3">7.2.2.10</ecNumber>
    </recommendedName>
</protein>
<dbReference type="Pfam" id="PF00689">
    <property type="entry name" value="Cation_ATPase_C"/>
    <property type="match status" value="1"/>
</dbReference>
<dbReference type="EMBL" id="DXHS01000111">
    <property type="protein sequence ID" value="HIW03000.1"/>
    <property type="molecule type" value="Genomic_DNA"/>
</dbReference>
<dbReference type="InterPro" id="IPR036412">
    <property type="entry name" value="HAD-like_sf"/>
</dbReference>
<reference evidence="17" key="1">
    <citation type="journal article" date="2021" name="PeerJ">
        <title>Extensive microbial diversity within the chicken gut microbiome revealed by metagenomics and culture.</title>
        <authorList>
            <person name="Gilroy R."/>
            <person name="Ravi A."/>
            <person name="Getino M."/>
            <person name="Pursley I."/>
            <person name="Horton D.L."/>
            <person name="Alikhan N.F."/>
            <person name="Baker D."/>
            <person name="Gharbi K."/>
            <person name="Hall N."/>
            <person name="Watson M."/>
            <person name="Adriaenssens E.M."/>
            <person name="Foster-Nyarko E."/>
            <person name="Jarju S."/>
            <person name="Secka A."/>
            <person name="Antonio M."/>
            <person name="Oren A."/>
            <person name="Chaudhuri R.R."/>
            <person name="La Ragione R."/>
            <person name="Hildebrand F."/>
            <person name="Pallen M.J."/>
        </authorList>
    </citation>
    <scope>NUCLEOTIDE SEQUENCE</scope>
    <source>
        <strain evidence="17">12435</strain>
    </source>
</reference>
<dbReference type="Gene3D" id="3.40.50.1000">
    <property type="entry name" value="HAD superfamily/HAD-like"/>
    <property type="match status" value="2"/>
</dbReference>
<dbReference type="Pfam" id="PF00690">
    <property type="entry name" value="Cation_ATPase_N"/>
    <property type="match status" value="1"/>
</dbReference>
<dbReference type="Pfam" id="PF13246">
    <property type="entry name" value="Cation_ATPase"/>
    <property type="match status" value="1"/>
</dbReference>
<comment type="similarity">
    <text evidence="2">Belongs to the cation transport ATPase (P-type) (TC 3.A.3) family. Type IIA subfamily.</text>
</comment>
<dbReference type="GO" id="GO:0005388">
    <property type="term" value="F:P-type calcium transporter activity"/>
    <property type="evidence" value="ECO:0007669"/>
    <property type="project" value="UniProtKB-EC"/>
</dbReference>
<feature type="transmembrane region" description="Helical" evidence="15">
    <location>
        <begin position="708"/>
        <end position="727"/>
    </location>
</feature>
<name>A0A9D1Q1R7_9FIRM</name>
<evidence type="ECO:0000313" key="18">
    <source>
        <dbReference type="Proteomes" id="UP000823990"/>
    </source>
</evidence>
<dbReference type="Pfam" id="PF00122">
    <property type="entry name" value="E1-E2_ATPase"/>
    <property type="match status" value="1"/>
</dbReference>
<evidence type="ECO:0000256" key="3">
    <source>
        <dbReference type="ARBA" id="ARBA00012790"/>
    </source>
</evidence>
<dbReference type="InterPro" id="IPR023298">
    <property type="entry name" value="ATPase_P-typ_TM_dom_sf"/>
</dbReference>
<feature type="transmembrane region" description="Helical" evidence="15">
    <location>
        <begin position="822"/>
        <end position="842"/>
    </location>
</feature>
<dbReference type="SFLD" id="SFLDG00002">
    <property type="entry name" value="C1.7:_P-type_atpase_like"/>
    <property type="match status" value="1"/>
</dbReference>
<keyword evidence="5" id="KW-0406">Ion transport</keyword>
<dbReference type="InterPro" id="IPR018303">
    <property type="entry name" value="ATPase_P-typ_P_site"/>
</dbReference>
<organism evidence="17 18">
    <name type="scientific">Candidatus Protoclostridium stercorigallinarum</name>
    <dbReference type="NCBI Taxonomy" id="2838741"/>
    <lineage>
        <taxon>Bacteria</taxon>
        <taxon>Bacillati</taxon>
        <taxon>Bacillota</taxon>
        <taxon>Clostridia</taxon>
        <taxon>Candidatus Protoclostridium</taxon>
    </lineage>
</organism>
<keyword evidence="13 15" id="KW-0472">Membrane</keyword>
<dbReference type="InterPro" id="IPR023214">
    <property type="entry name" value="HAD_sf"/>
</dbReference>
<dbReference type="PANTHER" id="PTHR24093">
    <property type="entry name" value="CATION TRANSPORTING ATPASE"/>
    <property type="match status" value="1"/>
</dbReference>
<proteinExistence type="inferred from homology"/>
<feature type="transmembrane region" description="Helical" evidence="15">
    <location>
        <begin position="257"/>
        <end position="277"/>
    </location>
</feature>
<keyword evidence="6 15" id="KW-0812">Transmembrane</keyword>
<feature type="transmembrane region" description="Helical" evidence="15">
    <location>
        <begin position="87"/>
        <end position="109"/>
    </location>
</feature>
<dbReference type="PROSITE" id="PS00154">
    <property type="entry name" value="ATPASE_E1_E2"/>
    <property type="match status" value="1"/>
</dbReference>
<dbReference type="SMART" id="SM00831">
    <property type="entry name" value="Cation_ATPase_N"/>
    <property type="match status" value="1"/>
</dbReference>
<dbReference type="SFLD" id="SFLDS00003">
    <property type="entry name" value="Haloacid_Dehalogenase"/>
    <property type="match status" value="1"/>
</dbReference>
<dbReference type="FunFam" id="3.40.50.1000:FF:000001">
    <property type="entry name" value="Phospholipid-transporting ATPase IC"/>
    <property type="match status" value="1"/>
</dbReference>
<evidence type="ECO:0000259" key="16">
    <source>
        <dbReference type="SMART" id="SM00831"/>
    </source>
</evidence>
<dbReference type="GO" id="GO:0005524">
    <property type="term" value="F:ATP binding"/>
    <property type="evidence" value="ECO:0007669"/>
    <property type="project" value="UniProtKB-KW"/>
</dbReference>
<keyword evidence="9" id="KW-0067">ATP-binding</keyword>
<dbReference type="GO" id="GO:0005886">
    <property type="term" value="C:plasma membrane"/>
    <property type="evidence" value="ECO:0007669"/>
    <property type="project" value="UniProtKB-SubCell"/>
</dbReference>
<dbReference type="InterPro" id="IPR044492">
    <property type="entry name" value="P_typ_ATPase_HD_dom"/>
</dbReference>
<dbReference type="GO" id="GO:0046872">
    <property type="term" value="F:metal ion binding"/>
    <property type="evidence" value="ECO:0007669"/>
    <property type="project" value="UniProtKB-KW"/>
</dbReference>
<keyword evidence="11" id="KW-1278">Translocase</keyword>
<dbReference type="Proteomes" id="UP000823990">
    <property type="component" value="Unassembled WGS sequence"/>
</dbReference>
<dbReference type="GO" id="GO:0016887">
    <property type="term" value="F:ATP hydrolysis activity"/>
    <property type="evidence" value="ECO:0007669"/>
    <property type="project" value="InterPro"/>
</dbReference>
<keyword evidence="5" id="KW-0106">Calcium</keyword>
<feature type="transmembrane region" description="Helical" evidence="15">
    <location>
        <begin position="784"/>
        <end position="801"/>
    </location>
</feature>
<evidence type="ECO:0000256" key="5">
    <source>
        <dbReference type="ARBA" id="ARBA00022568"/>
    </source>
</evidence>
<feature type="transmembrane region" description="Helical" evidence="15">
    <location>
        <begin position="854"/>
        <end position="877"/>
    </location>
</feature>
<dbReference type="InterPro" id="IPR006068">
    <property type="entry name" value="ATPase_P-typ_cation-transptr_C"/>
</dbReference>
<gene>
    <name evidence="17" type="ORF">H9892_06640</name>
</gene>
<comment type="catalytic activity">
    <reaction evidence="14">
        <text>Ca(2+)(in) + ATP + H2O = Ca(2+)(out) + ADP + phosphate + H(+)</text>
        <dbReference type="Rhea" id="RHEA:18105"/>
        <dbReference type="ChEBI" id="CHEBI:15377"/>
        <dbReference type="ChEBI" id="CHEBI:15378"/>
        <dbReference type="ChEBI" id="CHEBI:29108"/>
        <dbReference type="ChEBI" id="CHEBI:30616"/>
        <dbReference type="ChEBI" id="CHEBI:43474"/>
        <dbReference type="ChEBI" id="CHEBI:456216"/>
        <dbReference type="EC" id="7.2.2.10"/>
    </reaction>
</comment>
<dbReference type="EC" id="7.2.2.10" evidence="3"/>
<dbReference type="AlphaFoldDB" id="A0A9D1Q1R7"/>
<comment type="caution">
    <text evidence="17">The sequence shown here is derived from an EMBL/GenBank/DDBJ whole genome shotgun (WGS) entry which is preliminary data.</text>
</comment>
<dbReference type="InterPro" id="IPR004014">
    <property type="entry name" value="ATPase_P-typ_cation-transptr_N"/>
</dbReference>
<dbReference type="GO" id="GO:0140352">
    <property type="term" value="P:export from cell"/>
    <property type="evidence" value="ECO:0007669"/>
    <property type="project" value="UniProtKB-ARBA"/>
</dbReference>
<accession>A0A9D1Q1R7</accession>
<keyword evidence="12 15" id="KW-1133">Transmembrane helix</keyword>
<feature type="transmembrane region" description="Helical" evidence="15">
    <location>
        <begin position="748"/>
        <end position="769"/>
    </location>
</feature>
<keyword evidence="5" id="KW-0813">Transport</keyword>
<evidence type="ECO:0000256" key="13">
    <source>
        <dbReference type="ARBA" id="ARBA00023136"/>
    </source>
</evidence>
<evidence type="ECO:0000256" key="1">
    <source>
        <dbReference type="ARBA" id="ARBA00004651"/>
    </source>
</evidence>
<keyword evidence="7" id="KW-0479">Metal-binding</keyword>
<comment type="subcellular location">
    <subcellularLocation>
        <location evidence="1">Cell membrane</location>
        <topology evidence="1">Multi-pass membrane protein</topology>
    </subcellularLocation>
</comment>
<dbReference type="SUPFAM" id="SSF56784">
    <property type="entry name" value="HAD-like"/>
    <property type="match status" value="1"/>
</dbReference>
<evidence type="ECO:0000313" key="17">
    <source>
        <dbReference type="EMBL" id="HIW03000.1"/>
    </source>
</evidence>
<evidence type="ECO:0000256" key="15">
    <source>
        <dbReference type="SAM" id="Phobius"/>
    </source>
</evidence>
<keyword evidence="10" id="KW-0460">Magnesium</keyword>
<evidence type="ECO:0000256" key="4">
    <source>
        <dbReference type="ARBA" id="ARBA00022475"/>
    </source>
</evidence>
<evidence type="ECO:0000256" key="9">
    <source>
        <dbReference type="ARBA" id="ARBA00022840"/>
    </source>
</evidence>
<feature type="transmembrane region" description="Helical" evidence="15">
    <location>
        <begin position="61"/>
        <end position="81"/>
    </location>
</feature>
<evidence type="ECO:0000256" key="14">
    <source>
        <dbReference type="ARBA" id="ARBA00048694"/>
    </source>
</evidence>
<dbReference type="Gene3D" id="3.40.1110.10">
    <property type="entry name" value="Calcium-transporting ATPase, cytoplasmic domain N"/>
    <property type="match status" value="1"/>
</dbReference>
<evidence type="ECO:0000256" key="7">
    <source>
        <dbReference type="ARBA" id="ARBA00022723"/>
    </source>
</evidence>
<reference evidence="17" key="2">
    <citation type="submission" date="2021-04" db="EMBL/GenBank/DDBJ databases">
        <authorList>
            <person name="Gilroy R."/>
        </authorList>
    </citation>
    <scope>NUCLEOTIDE SEQUENCE</scope>
    <source>
        <strain evidence="17">12435</strain>
    </source>
</reference>
<dbReference type="Gene3D" id="1.20.1110.10">
    <property type="entry name" value="Calcium-transporting ATPase, transmembrane domain"/>
    <property type="match status" value="2"/>
</dbReference>
<keyword evidence="8" id="KW-0547">Nucleotide-binding</keyword>
<feature type="transmembrane region" description="Helical" evidence="15">
    <location>
        <begin position="677"/>
        <end position="702"/>
    </location>
</feature>
<dbReference type="PRINTS" id="PR00120">
    <property type="entry name" value="HATPASE"/>
</dbReference>
<sequence>MKDYLESAETVAGALDTDMRLGLSEEEAELRLAAYGENKLREKKKTPLIARFFKQLADPMIIILVVAAVISLVLTIINSTAAGSPDISGIAEVVIIVAVVLLNGVLGVVQESKAENAIEALKEMTAAESKVIRGGKLHIVKSSKLVPGDLIVLEAGDSVPADARITMSASLKCEESALTGESVPTDKTTEKLLGENIPLGDRKNMVYSGTDVSYGRGRAIVTDTGMDTEMGKIAGVLDAAKDGKTPLQKKLSSLSKLLTVVVVAVCAVVFVVNLIRADALGASQVLTSLVMAVSLAVAAIPEGLTTVVTIVLSMGVTKMSARGAVLRKLTAVETLGCAEVICSDKTGTLTQNKMTVVETYGEDIDLLARAMSLCSDSKVVDGQVIGEPTENALVSYALGGGFDKTAAEKENPRVAEAPFDSVRKMMTVFFRDGDGYVQYTKGAPDEVVRRCTRILDKDGVVREMTDADRENIKAANKSYADRALRVLAAAMRTGEDVRPTDDARAAEREMTFIGMECMMDPVRPEVKAAVAECRKAGIRPVMITGDHVDTAVAIALELGIIKSRKEAITGAELDELSDEEFAKKVTGYSVYARVQPEHKTRIVNAWRARGKVTAMTGDGVNDAPSIKAADIGVGMGITGTDVTKNVADMVLADDNFATIVVAVGEGRRIYDNIRKAILYLLSSNLAEVIAVFIASLMGFTLLGATHLLWINMIGDTFPALAMGVEKAEKNIMDRPPRPAKQGLFAEGLGANLLVQGVIIAGLTLLAYFVGNLMTTGVAIVDTENNAGITAAFFTFCMIKLFHAFNVRSSRRSAFDPKDQNKMLVIASLASFLLTTAIIYIPGVNYAFGLTPLSAGLYFVCMAIGFAIIPIVELSKFIGYVTRKRKA</sequence>
<dbReference type="FunFam" id="2.70.150.10:FF:000016">
    <property type="entry name" value="Calcium-transporting P-type ATPase putative"/>
    <property type="match status" value="1"/>
</dbReference>
<dbReference type="InterPro" id="IPR008250">
    <property type="entry name" value="ATPase_P-typ_transduc_dom_A_sf"/>
</dbReference>
<dbReference type="SUPFAM" id="SSF81665">
    <property type="entry name" value="Calcium ATPase, transmembrane domain M"/>
    <property type="match status" value="1"/>
</dbReference>
<evidence type="ECO:0000256" key="10">
    <source>
        <dbReference type="ARBA" id="ARBA00022842"/>
    </source>
</evidence>
<feature type="domain" description="Cation-transporting P-type ATPase N-terminal" evidence="16">
    <location>
        <begin position="2"/>
        <end position="76"/>
    </location>
</feature>
<dbReference type="SFLD" id="SFLDF00027">
    <property type="entry name" value="p-type_atpase"/>
    <property type="match status" value="1"/>
</dbReference>
<dbReference type="Gene3D" id="2.70.150.10">
    <property type="entry name" value="Calcium-transporting ATPase, cytoplasmic transduction domain A"/>
    <property type="match status" value="1"/>
</dbReference>
<dbReference type="InterPro" id="IPR059000">
    <property type="entry name" value="ATPase_P-type_domA"/>
</dbReference>
<dbReference type="PANTHER" id="PTHR24093:SF506">
    <property type="entry name" value="CATION-TRANSPORTING ATPASE PMA1"/>
    <property type="match status" value="1"/>
</dbReference>
<feature type="transmembrane region" description="Helical" evidence="15">
    <location>
        <begin position="289"/>
        <end position="312"/>
    </location>
</feature>
<keyword evidence="5" id="KW-0109">Calcium transport</keyword>
<evidence type="ECO:0000256" key="11">
    <source>
        <dbReference type="ARBA" id="ARBA00022967"/>
    </source>
</evidence>
<dbReference type="SUPFAM" id="SSF81653">
    <property type="entry name" value="Calcium ATPase, transduction domain A"/>
    <property type="match status" value="1"/>
</dbReference>
<keyword evidence="4" id="KW-1003">Cell membrane</keyword>